<protein>
    <recommendedName>
        <fullName evidence="1">DUF2059 domain-containing protein</fullName>
    </recommendedName>
</protein>
<dbReference type="InterPro" id="IPR018637">
    <property type="entry name" value="DUF2059"/>
</dbReference>
<keyword evidence="3" id="KW-1185">Reference proteome</keyword>
<evidence type="ECO:0000313" key="2">
    <source>
        <dbReference type="EMBL" id="KGD68297.1"/>
    </source>
</evidence>
<accession>A0A095SUL7</accession>
<dbReference type="Pfam" id="PF09832">
    <property type="entry name" value="DUF2059"/>
    <property type="match status" value="1"/>
</dbReference>
<sequence>MILSNNQTEVIMKNYLILFFALFTFLSHSQSKEDTSIFEKISKEMKDFKIDTTSVPQDKLSRKIEYLRKIRGGFNINEAIEYKIAEERSKENAPKEELDKMEAFFKSGNGKKWLDNATIWIYRNEFSLREINQLIKFYKSSAGQKMADKLPILMIKSVKASEEITEIYKQQLKK</sequence>
<evidence type="ECO:0000259" key="1">
    <source>
        <dbReference type="Pfam" id="PF09832"/>
    </source>
</evidence>
<proteinExistence type="predicted"/>
<dbReference type="Proteomes" id="UP000029554">
    <property type="component" value="Unassembled WGS sequence"/>
</dbReference>
<dbReference type="STRING" id="1453498.LG45_08400"/>
<dbReference type="AlphaFoldDB" id="A0A095SUL7"/>
<comment type="caution">
    <text evidence="2">The sequence shown here is derived from an EMBL/GenBank/DDBJ whole genome shotgun (WGS) entry which is preliminary data.</text>
</comment>
<name>A0A095SUL7_9FLAO</name>
<gene>
    <name evidence="2" type="ORF">LG45_08400</name>
</gene>
<organism evidence="2 3">
    <name type="scientific">Flavobacterium aquatile LMG 4008 = ATCC 11947</name>
    <dbReference type="NCBI Taxonomy" id="1453498"/>
    <lineage>
        <taxon>Bacteria</taxon>
        <taxon>Pseudomonadati</taxon>
        <taxon>Bacteroidota</taxon>
        <taxon>Flavobacteriia</taxon>
        <taxon>Flavobacteriales</taxon>
        <taxon>Flavobacteriaceae</taxon>
        <taxon>Flavobacterium</taxon>
    </lineage>
</organism>
<evidence type="ECO:0000313" key="3">
    <source>
        <dbReference type="Proteomes" id="UP000029554"/>
    </source>
</evidence>
<feature type="domain" description="DUF2059" evidence="1">
    <location>
        <begin position="121"/>
        <end position="163"/>
    </location>
</feature>
<reference evidence="2 3" key="1">
    <citation type="submission" date="2014-09" db="EMBL/GenBank/DDBJ databases">
        <title>Whole Genome Shotgun of Flavobacterium aquatile LMG 4008.</title>
        <authorList>
            <person name="Gale A.N."/>
            <person name="Pipes S.E."/>
            <person name="Newman J.D."/>
        </authorList>
    </citation>
    <scope>NUCLEOTIDE SEQUENCE [LARGE SCALE GENOMIC DNA]</scope>
    <source>
        <strain evidence="2 3">LMG 4008</strain>
    </source>
</reference>
<dbReference type="EMBL" id="JRHH01000003">
    <property type="protein sequence ID" value="KGD68297.1"/>
    <property type="molecule type" value="Genomic_DNA"/>
</dbReference>